<evidence type="ECO:0000256" key="1">
    <source>
        <dbReference type="SAM" id="MobiDB-lite"/>
    </source>
</evidence>
<organism evidence="2 3">
    <name type="scientific">Blastopirellula marina</name>
    <dbReference type="NCBI Taxonomy" id="124"/>
    <lineage>
        <taxon>Bacteria</taxon>
        <taxon>Pseudomonadati</taxon>
        <taxon>Planctomycetota</taxon>
        <taxon>Planctomycetia</taxon>
        <taxon>Pirellulales</taxon>
        <taxon>Pirellulaceae</taxon>
        <taxon>Blastopirellula</taxon>
    </lineage>
</organism>
<dbReference type="AlphaFoldDB" id="A0A2S8GTH9"/>
<proteinExistence type="predicted"/>
<feature type="compositionally biased region" description="Polar residues" evidence="1">
    <location>
        <begin position="44"/>
        <end position="55"/>
    </location>
</feature>
<evidence type="ECO:0000313" key="3">
    <source>
        <dbReference type="Proteomes" id="UP000237819"/>
    </source>
</evidence>
<protein>
    <submittedName>
        <fullName evidence="2">Uncharacterized protein</fullName>
    </submittedName>
</protein>
<dbReference type="EMBL" id="PUHZ01000005">
    <property type="protein sequence ID" value="PQO47374.1"/>
    <property type="molecule type" value="Genomic_DNA"/>
</dbReference>
<feature type="region of interest" description="Disordered" evidence="1">
    <location>
        <begin position="41"/>
        <end position="66"/>
    </location>
</feature>
<reference evidence="2 3" key="1">
    <citation type="submission" date="2018-02" db="EMBL/GenBank/DDBJ databases">
        <title>Comparative genomes isolates from brazilian mangrove.</title>
        <authorList>
            <person name="Araujo J.E."/>
            <person name="Taketani R.G."/>
            <person name="Silva M.C.P."/>
            <person name="Loureco M.V."/>
            <person name="Andreote F.D."/>
        </authorList>
    </citation>
    <scope>NUCLEOTIDE SEQUENCE [LARGE SCALE GENOMIC DNA]</scope>
    <source>
        <strain evidence="2 3">Nap-Phe MGV</strain>
    </source>
</reference>
<evidence type="ECO:0000313" key="2">
    <source>
        <dbReference type="EMBL" id="PQO47374.1"/>
    </source>
</evidence>
<gene>
    <name evidence="2" type="ORF">C5Y93_04850</name>
</gene>
<dbReference type="Proteomes" id="UP000237819">
    <property type="component" value="Unassembled WGS sequence"/>
</dbReference>
<name>A0A2S8GTH9_9BACT</name>
<sequence>MSAYLIFTLPHGQHFKPTRTLRTSSMQVFSDVTVMEKRRLTAESHLSPSTLTTVPKISGRDGEAHS</sequence>
<accession>A0A2S8GTH9</accession>
<comment type="caution">
    <text evidence="2">The sequence shown here is derived from an EMBL/GenBank/DDBJ whole genome shotgun (WGS) entry which is preliminary data.</text>
</comment>